<evidence type="ECO:0000259" key="1">
    <source>
        <dbReference type="Pfam" id="PF12697"/>
    </source>
</evidence>
<feature type="domain" description="AB hydrolase-1" evidence="1">
    <location>
        <begin position="14"/>
        <end position="237"/>
    </location>
</feature>
<organism evidence="2 3">
    <name type="scientific">Candidatus Scatomonas pullistercoris</name>
    <dbReference type="NCBI Taxonomy" id="2840920"/>
    <lineage>
        <taxon>Bacteria</taxon>
        <taxon>Bacillati</taxon>
        <taxon>Bacillota</taxon>
        <taxon>Clostridia</taxon>
        <taxon>Lachnospirales</taxon>
        <taxon>Lachnospiraceae</taxon>
        <taxon>Lachnospiraceae incertae sedis</taxon>
        <taxon>Candidatus Scatomonas</taxon>
    </lineage>
</organism>
<evidence type="ECO:0000313" key="2">
    <source>
        <dbReference type="EMBL" id="HIV25157.1"/>
    </source>
</evidence>
<sequence length="247" mass="28221">MKIIEYGKENEKAILCIPGVFLSGECFSALAGELPEYHLVCVTLDGFHPGCQVFESLEQQTEKLISLLQENQLTEFEAVMGLSMGTIFSVRLAKRPELTIRRLFLDGAVNFYRSRYRKVVELAITQIFSWFMKSARKNPKKSVESMRKVYTGDWPEKMQVCRASLDKKSLKVMAAFLADYELEPGVKQPMRLLYGGKEDNIKINSQVVKALYPEAEILVIPGYNHLGFLNRQPETYAGMVREFLKTE</sequence>
<reference evidence="2" key="2">
    <citation type="journal article" date="2021" name="PeerJ">
        <title>Extensive microbial diversity within the chicken gut microbiome revealed by metagenomics and culture.</title>
        <authorList>
            <person name="Gilroy R."/>
            <person name="Ravi A."/>
            <person name="Getino M."/>
            <person name="Pursley I."/>
            <person name="Horton D.L."/>
            <person name="Alikhan N.F."/>
            <person name="Baker D."/>
            <person name="Gharbi K."/>
            <person name="Hall N."/>
            <person name="Watson M."/>
            <person name="Adriaenssens E.M."/>
            <person name="Foster-Nyarko E."/>
            <person name="Jarju S."/>
            <person name="Secka A."/>
            <person name="Antonio M."/>
            <person name="Oren A."/>
            <person name="Chaudhuri R.R."/>
            <person name="La Ragione R."/>
            <person name="Hildebrand F."/>
            <person name="Pallen M.J."/>
        </authorList>
    </citation>
    <scope>NUCLEOTIDE SEQUENCE</scope>
    <source>
        <strain evidence="2">CHK188-20938</strain>
    </source>
</reference>
<dbReference type="InterPro" id="IPR000073">
    <property type="entry name" value="AB_hydrolase_1"/>
</dbReference>
<dbReference type="Gene3D" id="3.40.50.1820">
    <property type="entry name" value="alpha/beta hydrolase"/>
    <property type="match status" value="1"/>
</dbReference>
<dbReference type="GO" id="GO:0016787">
    <property type="term" value="F:hydrolase activity"/>
    <property type="evidence" value="ECO:0007669"/>
    <property type="project" value="UniProtKB-KW"/>
</dbReference>
<comment type="caution">
    <text evidence="2">The sequence shown here is derived from an EMBL/GenBank/DDBJ whole genome shotgun (WGS) entry which is preliminary data.</text>
</comment>
<reference evidence="2" key="1">
    <citation type="submission" date="2020-10" db="EMBL/GenBank/DDBJ databases">
        <authorList>
            <person name="Gilroy R."/>
        </authorList>
    </citation>
    <scope>NUCLEOTIDE SEQUENCE</scope>
    <source>
        <strain evidence="2">CHK188-20938</strain>
    </source>
</reference>
<dbReference type="EMBL" id="DVOO01000013">
    <property type="protein sequence ID" value="HIV25157.1"/>
    <property type="molecule type" value="Genomic_DNA"/>
</dbReference>
<dbReference type="InterPro" id="IPR029058">
    <property type="entry name" value="AB_hydrolase_fold"/>
</dbReference>
<accession>A0A9D1P326</accession>
<dbReference type="Proteomes" id="UP000824169">
    <property type="component" value="Unassembled WGS sequence"/>
</dbReference>
<gene>
    <name evidence="2" type="ORF">IAB71_05125</name>
</gene>
<dbReference type="SUPFAM" id="SSF53474">
    <property type="entry name" value="alpha/beta-Hydrolases"/>
    <property type="match status" value="1"/>
</dbReference>
<proteinExistence type="predicted"/>
<dbReference type="Pfam" id="PF12697">
    <property type="entry name" value="Abhydrolase_6"/>
    <property type="match status" value="1"/>
</dbReference>
<dbReference type="AlphaFoldDB" id="A0A9D1P326"/>
<protein>
    <submittedName>
        <fullName evidence="2">Alpha/beta hydrolase</fullName>
    </submittedName>
</protein>
<keyword evidence="2" id="KW-0378">Hydrolase</keyword>
<name>A0A9D1P326_9FIRM</name>
<evidence type="ECO:0000313" key="3">
    <source>
        <dbReference type="Proteomes" id="UP000824169"/>
    </source>
</evidence>